<protein>
    <submittedName>
        <fullName evidence="2">Uncharacterized protein</fullName>
    </submittedName>
</protein>
<dbReference type="AlphaFoldDB" id="A0AAE0KU26"/>
<feature type="compositionally biased region" description="Basic and acidic residues" evidence="1">
    <location>
        <begin position="127"/>
        <end position="141"/>
    </location>
</feature>
<accession>A0AAE0KU26</accession>
<evidence type="ECO:0000256" key="1">
    <source>
        <dbReference type="SAM" id="MobiDB-lite"/>
    </source>
</evidence>
<feature type="compositionally biased region" description="Basic and acidic residues" evidence="1">
    <location>
        <begin position="14"/>
        <end position="24"/>
    </location>
</feature>
<reference evidence="2 3" key="1">
    <citation type="journal article" date="2015" name="Genome Biol. Evol.">
        <title>Comparative Genomics of a Bacterivorous Green Alga Reveals Evolutionary Causalities and Consequences of Phago-Mixotrophic Mode of Nutrition.</title>
        <authorList>
            <person name="Burns J.A."/>
            <person name="Paasch A."/>
            <person name="Narechania A."/>
            <person name="Kim E."/>
        </authorList>
    </citation>
    <scope>NUCLEOTIDE SEQUENCE [LARGE SCALE GENOMIC DNA]</scope>
    <source>
        <strain evidence="2 3">PLY_AMNH</strain>
    </source>
</reference>
<dbReference type="Proteomes" id="UP001190700">
    <property type="component" value="Unassembled WGS sequence"/>
</dbReference>
<evidence type="ECO:0000313" key="3">
    <source>
        <dbReference type="Proteomes" id="UP001190700"/>
    </source>
</evidence>
<comment type="caution">
    <text evidence="2">The sequence shown here is derived from an EMBL/GenBank/DDBJ whole genome shotgun (WGS) entry which is preliminary data.</text>
</comment>
<evidence type="ECO:0000313" key="2">
    <source>
        <dbReference type="EMBL" id="KAK3260777.1"/>
    </source>
</evidence>
<feature type="region of interest" description="Disordered" evidence="1">
    <location>
        <begin position="118"/>
        <end position="141"/>
    </location>
</feature>
<dbReference type="EMBL" id="LGRX02017428">
    <property type="protein sequence ID" value="KAK3260777.1"/>
    <property type="molecule type" value="Genomic_DNA"/>
</dbReference>
<organism evidence="2 3">
    <name type="scientific">Cymbomonas tetramitiformis</name>
    <dbReference type="NCBI Taxonomy" id="36881"/>
    <lineage>
        <taxon>Eukaryota</taxon>
        <taxon>Viridiplantae</taxon>
        <taxon>Chlorophyta</taxon>
        <taxon>Pyramimonadophyceae</taxon>
        <taxon>Pyramimonadales</taxon>
        <taxon>Pyramimonadaceae</taxon>
        <taxon>Cymbomonas</taxon>
    </lineage>
</organism>
<proteinExistence type="predicted"/>
<gene>
    <name evidence="2" type="ORF">CYMTET_30285</name>
</gene>
<name>A0AAE0KU26_9CHLO</name>
<keyword evidence="3" id="KW-1185">Reference proteome</keyword>
<sequence>MSTSDKGSMSVGRISEKLEREQRRANRARVSQHFPALAGDPEEPAGNPVPEPAVQTSAIVFVEEEDMDDTVVKSANLFEKATARYTGTKEEDMTKFIKDFANLVEEARRRHEAGIRQKLGSLAGTHMTEEQKTKLRKTQPD</sequence>
<feature type="region of interest" description="Disordered" evidence="1">
    <location>
        <begin position="1"/>
        <end position="52"/>
    </location>
</feature>